<evidence type="ECO:0000256" key="1">
    <source>
        <dbReference type="ARBA" id="ARBA00008563"/>
    </source>
</evidence>
<dbReference type="GO" id="GO:0006412">
    <property type="term" value="P:translation"/>
    <property type="evidence" value="ECO:0007669"/>
    <property type="project" value="UniProtKB-UniRule"/>
</dbReference>
<evidence type="ECO:0000256" key="2">
    <source>
        <dbReference type="ARBA" id="ARBA00022980"/>
    </source>
</evidence>
<keyword evidence="2 4" id="KW-0689">Ribosomal protein</keyword>
<dbReference type="AlphaFoldDB" id="A0A0G1PN37"/>
<dbReference type="NCBIfam" id="TIGR00061">
    <property type="entry name" value="L21"/>
    <property type="match status" value="1"/>
</dbReference>
<dbReference type="GO" id="GO:0005737">
    <property type="term" value="C:cytoplasm"/>
    <property type="evidence" value="ECO:0007669"/>
    <property type="project" value="UniProtKB-ARBA"/>
</dbReference>
<gene>
    <name evidence="4" type="primary">rplU</name>
    <name evidence="6" type="ORF">UX45_C0002G0006</name>
</gene>
<sequence length="104" mass="11558">MLAVIQTGGKQYIVREGQELNVELLTQEPGSDLLLDALLIFEEDGSDAKVGTPTVSGAKVETKVLEHGRAKKVSVIKYKPKVRYRRNVGHRQPFTKIKIEKISA</sequence>
<keyword evidence="3 4" id="KW-0687">Ribonucleoprotein</keyword>
<dbReference type="HAMAP" id="MF_01363">
    <property type="entry name" value="Ribosomal_bL21"/>
    <property type="match status" value="1"/>
</dbReference>
<comment type="subunit">
    <text evidence="4">Part of the 50S ribosomal subunit. Contacts protein L20.</text>
</comment>
<dbReference type="GO" id="GO:0019843">
    <property type="term" value="F:rRNA binding"/>
    <property type="evidence" value="ECO:0007669"/>
    <property type="project" value="UniProtKB-UniRule"/>
</dbReference>
<dbReference type="GO" id="GO:0005840">
    <property type="term" value="C:ribosome"/>
    <property type="evidence" value="ECO:0007669"/>
    <property type="project" value="UniProtKB-KW"/>
</dbReference>
<keyword evidence="4 5" id="KW-0699">rRNA-binding</keyword>
<dbReference type="PATRIC" id="fig|1619001.3.peg.114"/>
<reference evidence="6 7" key="1">
    <citation type="journal article" date="2015" name="Nature">
        <title>rRNA introns, odd ribosomes, and small enigmatic genomes across a large radiation of phyla.</title>
        <authorList>
            <person name="Brown C.T."/>
            <person name="Hug L.A."/>
            <person name="Thomas B.C."/>
            <person name="Sharon I."/>
            <person name="Castelle C.J."/>
            <person name="Singh A."/>
            <person name="Wilkins M.J."/>
            <person name="Williams K.H."/>
            <person name="Banfield J.F."/>
        </authorList>
    </citation>
    <scope>NUCLEOTIDE SEQUENCE [LARGE SCALE GENOMIC DNA]</scope>
</reference>
<dbReference type="EMBL" id="LCMG01000002">
    <property type="protein sequence ID" value="KKU34209.1"/>
    <property type="molecule type" value="Genomic_DNA"/>
</dbReference>
<evidence type="ECO:0000256" key="5">
    <source>
        <dbReference type="RuleBase" id="RU000562"/>
    </source>
</evidence>
<evidence type="ECO:0000313" key="6">
    <source>
        <dbReference type="EMBL" id="KKU34209.1"/>
    </source>
</evidence>
<comment type="function">
    <text evidence="4 5">This protein binds to 23S rRNA in the presence of protein L20.</text>
</comment>
<keyword evidence="4 5" id="KW-0694">RNA-binding</keyword>
<dbReference type="PANTHER" id="PTHR21349">
    <property type="entry name" value="50S RIBOSOMAL PROTEIN L21"/>
    <property type="match status" value="1"/>
</dbReference>
<proteinExistence type="inferred from homology"/>
<organism evidence="6 7">
    <name type="scientific">Candidatus Uhrbacteria bacterium GW2011_GWF2_46_218</name>
    <dbReference type="NCBI Taxonomy" id="1619001"/>
    <lineage>
        <taxon>Bacteria</taxon>
        <taxon>Candidatus Uhriibacteriota</taxon>
    </lineage>
</organism>
<dbReference type="Pfam" id="PF00829">
    <property type="entry name" value="Ribosomal_L21p"/>
    <property type="match status" value="1"/>
</dbReference>
<dbReference type="InterPro" id="IPR028909">
    <property type="entry name" value="bL21-like"/>
</dbReference>
<evidence type="ECO:0000313" key="7">
    <source>
        <dbReference type="Proteomes" id="UP000034705"/>
    </source>
</evidence>
<dbReference type="Proteomes" id="UP000034705">
    <property type="component" value="Unassembled WGS sequence"/>
</dbReference>
<evidence type="ECO:0000256" key="3">
    <source>
        <dbReference type="ARBA" id="ARBA00023274"/>
    </source>
</evidence>
<accession>A0A0G1PN37</accession>
<comment type="caution">
    <text evidence="6">The sequence shown here is derived from an EMBL/GenBank/DDBJ whole genome shotgun (WGS) entry which is preliminary data.</text>
</comment>
<comment type="similarity">
    <text evidence="1 4 5">Belongs to the bacterial ribosomal protein bL21 family.</text>
</comment>
<name>A0A0G1PN37_9BACT</name>
<protein>
    <recommendedName>
        <fullName evidence="4">Large ribosomal subunit protein bL21</fullName>
    </recommendedName>
</protein>
<evidence type="ECO:0000256" key="4">
    <source>
        <dbReference type="HAMAP-Rule" id="MF_01363"/>
    </source>
</evidence>
<dbReference type="PANTHER" id="PTHR21349:SF0">
    <property type="entry name" value="LARGE RIBOSOMAL SUBUNIT PROTEIN BL21M"/>
    <property type="match status" value="1"/>
</dbReference>
<dbReference type="GO" id="GO:1990904">
    <property type="term" value="C:ribonucleoprotein complex"/>
    <property type="evidence" value="ECO:0007669"/>
    <property type="project" value="UniProtKB-KW"/>
</dbReference>
<dbReference type="SUPFAM" id="SSF141091">
    <property type="entry name" value="L21p-like"/>
    <property type="match status" value="1"/>
</dbReference>
<dbReference type="InterPro" id="IPR036164">
    <property type="entry name" value="bL21-like_sf"/>
</dbReference>
<dbReference type="InterPro" id="IPR001787">
    <property type="entry name" value="Ribosomal_bL21"/>
</dbReference>
<dbReference type="GO" id="GO:0003735">
    <property type="term" value="F:structural constituent of ribosome"/>
    <property type="evidence" value="ECO:0007669"/>
    <property type="project" value="InterPro"/>
</dbReference>